<evidence type="ECO:0000256" key="5">
    <source>
        <dbReference type="ARBA" id="ARBA00023001"/>
    </source>
</evidence>
<dbReference type="STRING" id="1806994.A0A507BUA6"/>
<dbReference type="Pfam" id="PF00759">
    <property type="entry name" value="Glyco_hydro_9"/>
    <property type="match status" value="1"/>
</dbReference>
<reference evidence="11 12" key="1">
    <citation type="journal article" date="2019" name="Sci. Rep.">
        <title>Comparative genomics of chytrid fungi reveal insights into the obligate biotrophic and pathogenic lifestyle of Synchytrium endobioticum.</title>
        <authorList>
            <person name="van de Vossenberg B.T.L.H."/>
            <person name="Warris S."/>
            <person name="Nguyen H.D.T."/>
            <person name="van Gent-Pelzer M.P.E."/>
            <person name="Joly D.L."/>
            <person name="van de Geest H.C."/>
            <person name="Bonants P.J.M."/>
            <person name="Smith D.S."/>
            <person name="Levesque C.A."/>
            <person name="van der Lee T.A.J."/>
        </authorList>
    </citation>
    <scope>NUCLEOTIDE SEQUENCE [LARGE SCALE GENOMIC DNA]</scope>
    <source>
        <strain evidence="11 12">JEL517</strain>
    </source>
</reference>
<feature type="domain" description="Glycoside hydrolase family 9" evidence="10">
    <location>
        <begin position="89"/>
        <end position="516"/>
    </location>
</feature>
<evidence type="ECO:0000256" key="3">
    <source>
        <dbReference type="ARBA" id="ARBA00012601"/>
    </source>
</evidence>
<gene>
    <name evidence="11" type="ORF">SmJEL517_g05868</name>
</gene>
<feature type="chain" id="PRO_5021189497" description="cellulase" evidence="9">
    <location>
        <begin position="21"/>
        <end position="524"/>
    </location>
</feature>
<dbReference type="EMBL" id="QEAO01000062">
    <property type="protein sequence ID" value="TPX30619.1"/>
    <property type="molecule type" value="Genomic_DNA"/>
</dbReference>
<keyword evidence="8" id="KW-0624">Polysaccharide degradation</keyword>
<evidence type="ECO:0000256" key="4">
    <source>
        <dbReference type="ARBA" id="ARBA00022801"/>
    </source>
</evidence>
<evidence type="ECO:0000256" key="8">
    <source>
        <dbReference type="ARBA" id="ARBA00023326"/>
    </source>
</evidence>
<dbReference type="GO" id="GO:0008810">
    <property type="term" value="F:cellulase activity"/>
    <property type="evidence" value="ECO:0007669"/>
    <property type="project" value="UniProtKB-EC"/>
</dbReference>
<organism evidence="11 12">
    <name type="scientific">Synchytrium microbalum</name>
    <dbReference type="NCBI Taxonomy" id="1806994"/>
    <lineage>
        <taxon>Eukaryota</taxon>
        <taxon>Fungi</taxon>
        <taxon>Fungi incertae sedis</taxon>
        <taxon>Chytridiomycota</taxon>
        <taxon>Chytridiomycota incertae sedis</taxon>
        <taxon>Chytridiomycetes</taxon>
        <taxon>Synchytriales</taxon>
        <taxon>Synchytriaceae</taxon>
        <taxon>Synchytrium</taxon>
    </lineage>
</organism>
<dbReference type="RefSeq" id="XP_031022245.1">
    <property type="nucleotide sequence ID" value="XM_031171794.1"/>
</dbReference>
<dbReference type="Gene3D" id="1.50.10.10">
    <property type="match status" value="1"/>
</dbReference>
<keyword evidence="9" id="KW-0732">Signal</keyword>
<keyword evidence="6" id="KW-0119">Carbohydrate metabolism</keyword>
<dbReference type="InterPro" id="IPR008928">
    <property type="entry name" value="6-hairpin_glycosidase_sf"/>
</dbReference>
<keyword evidence="4" id="KW-0378">Hydrolase</keyword>
<comment type="catalytic activity">
    <reaction evidence="1">
        <text>Endohydrolysis of (1-&gt;4)-beta-D-glucosidic linkages in cellulose, lichenin and cereal beta-D-glucans.</text>
        <dbReference type="EC" id="3.2.1.4"/>
    </reaction>
</comment>
<feature type="signal peptide" evidence="9">
    <location>
        <begin position="1"/>
        <end position="20"/>
    </location>
</feature>
<keyword evidence="5" id="KW-0136">Cellulose degradation</keyword>
<dbReference type="SUPFAM" id="SSF48208">
    <property type="entry name" value="Six-hairpin glycosidases"/>
    <property type="match status" value="1"/>
</dbReference>
<sequence length="524" mass="57554">MKYRNLFVATSLALVTNAAAFPTPSTPDSPTSDSPISDSASIFVPIRTKTDTISASSSLHKRTDLTDYYSRDHPKHPCHGITDEFKCDLTLSLWFFEAQKQGSLPADNRVWWAQNNTFLQDGADVGVDLTGGFADAGDYIKYGLPGAYATMMVAWGAVDYALGYLNAGQAKYLFDTIKWGTDHIIKSHPKPDVFYHQVGIGDVDDDYWGRPLEDPFQARTSLRVDATHAGSDVAAQASAALYSAAIVFQSVNPTYAKTLLSHARSLLTFADQYHGTYDQWNADPRAHYGSSDYNDELALAYAWSYRATGNKTDLACAETIWVDNDLGDNDAAPGWDNKVPYVTSMLAVLTGKDVYHTSAERYFNRIVTAPTRTVSNPTASKYGMSKTPGGLLWFRYDSPPSLVNAMAASFAMAYYIDHGFPNTTYAAFSDGQLKYALGCNPNNINYMAASNPTSPRNIHHPYSESSTVDDPAPNKYPLYGALVGGPNVHDVYFDKRSNWAQSEPALDYNGPLTGLLARKVAQEF</sequence>
<evidence type="ECO:0000256" key="7">
    <source>
        <dbReference type="ARBA" id="ARBA00023295"/>
    </source>
</evidence>
<dbReference type="AlphaFoldDB" id="A0A507BUA6"/>
<evidence type="ECO:0000313" key="11">
    <source>
        <dbReference type="EMBL" id="TPX30619.1"/>
    </source>
</evidence>
<keyword evidence="7" id="KW-0326">Glycosidase</keyword>
<comment type="similarity">
    <text evidence="2">Belongs to the glycosyl hydrolase 9 (cellulase E) family.</text>
</comment>
<evidence type="ECO:0000259" key="10">
    <source>
        <dbReference type="Pfam" id="PF00759"/>
    </source>
</evidence>
<evidence type="ECO:0000256" key="1">
    <source>
        <dbReference type="ARBA" id="ARBA00000966"/>
    </source>
</evidence>
<accession>A0A507BUA6</accession>
<dbReference type="InterPro" id="IPR012341">
    <property type="entry name" value="6hp_glycosidase-like_sf"/>
</dbReference>
<dbReference type="GeneID" id="42007091"/>
<dbReference type="OrthoDB" id="10257085at2759"/>
<evidence type="ECO:0000256" key="2">
    <source>
        <dbReference type="ARBA" id="ARBA00007072"/>
    </source>
</evidence>
<protein>
    <recommendedName>
        <fullName evidence="3">cellulase</fullName>
        <ecNumber evidence="3">3.2.1.4</ecNumber>
    </recommendedName>
</protein>
<dbReference type="InterPro" id="IPR001701">
    <property type="entry name" value="Glyco_hydro_9"/>
</dbReference>
<dbReference type="GO" id="GO:0030245">
    <property type="term" value="P:cellulose catabolic process"/>
    <property type="evidence" value="ECO:0007669"/>
    <property type="project" value="UniProtKB-KW"/>
</dbReference>
<dbReference type="PANTHER" id="PTHR22298">
    <property type="entry name" value="ENDO-1,4-BETA-GLUCANASE"/>
    <property type="match status" value="1"/>
</dbReference>
<dbReference type="Proteomes" id="UP000319731">
    <property type="component" value="Unassembled WGS sequence"/>
</dbReference>
<evidence type="ECO:0000256" key="6">
    <source>
        <dbReference type="ARBA" id="ARBA00023277"/>
    </source>
</evidence>
<evidence type="ECO:0000313" key="12">
    <source>
        <dbReference type="Proteomes" id="UP000319731"/>
    </source>
</evidence>
<dbReference type="EC" id="3.2.1.4" evidence="3"/>
<keyword evidence="12" id="KW-1185">Reference proteome</keyword>
<comment type="caution">
    <text evidence="11">The sequence shown here is derived from an EMBL/GenBank/DDBJ whole genome shotgun (WGS) entry which is preliminary data.</text>
</comment>
<name>A0A507BUA6_9FUNG</name>
<evidence type="ECO:0000256" key="9">
    <source>
        <dbReference type="SAM" id="SignalP"/>
    </source>
</evidence>
<proteinExistence type="inferred from homology"/>